<evidence type="ECO:0000259" key="1">
    <source>
        <dbReference type="PROSITE" id="PS51704"/>
    </source>
</evidence>
<dbReference type="PANTHER" id="PTHR46211">
    <property type="entry name" value="GLYCEROPHOSPHORYL DIESTER PHOSPHODIESTERASE"/>
    <property type="match status" value="1"/>
</dbReference>
<dbReference type="STRING" id="177437.HRM2_19000"/>
<dbReference type="SUPFAM" id="SSF51695">
    <property type="entry name" value="PLC-like phosphodiesterases"/>
    <property type="match status" value="1"/>
</dbReference>
<name>C0QBY9_DESAH</name>
<dbReference type="GO" id="GO:0006629">
    <property type="term" value="P:lipid metabolic process"/>
    <property type="evidence" value="ECO:0007669"/>
    <property type="project" value="InterPro"/>
</dbReference>
<dbReference type="GO" id="GO:0008889">
    <property type="term" value="F:glycerophosphodiester phosphodiesterase activity"/>
    <property type="evidence" value="ECO:0007669"/>
    <property type="project" value="UniProtKB-EC"/>
</dbReference>
<dbReference type="OrthoDB" id="9787897at2"/>
<dbReference type="HOGENOM" id="CLU_030006_3_2_7"/>
<reference evidence="2 3" key="1">
    <citation type="journal article" date="2009" name="Environ. Microbiol.">
        <title>Genome sequence of Desulfobacterium autotrophicum HRM2, a marine sulfate reducer oxidizing organic carbon completely to carbon dioxide.</title>
        <authorList>
            <person name="Strittmatter A.W."/>
            <person name="Liesegang H."/>
            <person name="Rabus R."/>
            <person name="Decker I."/>
            <person name="Amann J."/>
            <person name="Andres S."/>
            <person name="Henne A."/>
            <person name="Fricke W.F."/>
            <person name="Martinez-Arias R."/>
            <person name="Bartels D."/>
            <person name="Goesmann A."/>
            <person name="Krause L."/>
            <person name="Puehler A."/>
            <person name="Klenk H.P."/>
            <person name="Richter M."/>
            <person name="Schuler M."/>
            <person name="Gloeckner F.O."/>
            <person name="Meyerdierks A."/>
            <person name="Gottschalk G."/>
            <person name="Amann R."/>
        </authorList>
    </citation>
    <scope>NUCLEOTIDE SEQUENCE [LARGE SCALE GENOMIC DNA]</scope>
    <source>
        <strain evidence="3">ATCC 43914 / DSM 3382 / HRM2</strain>
    </source>
</reference>
<organism evidence="2 3">
    <name type="scientific">Desulforapulum autotrophicum (strain ATCC 43914 / DSM 3382 / VKM B-1955 / HRM2)</name>
    <name type="common">Desulfobacterium autotrophicum</name>
    <dbReference type="NCBI Taxonomy" id="177437"/>
    <lineage>
        <taxon>Bacteria</taxon>
        <taxon>Pseudomonadati</taxon>
        <taxon>Thermodesulfobacteriota</taxon>
        <taxon>Desulfobacteria</taxon>
        <taxon>Desulfobacterales</taxon>
        <taxon>Desulfobacteraceae</taxon>
        <taxon>Desulforapulum</taxon>
    </lineage>
</organism>
<feature type="domain" description="GP-PDE" evidence="1">
    <location>
        <begin position="2"/>
        <end position="266"/>
    </location>
</feature>
<evidence type="ECO:0000313" key="3">
    <source>
        <dbReference type="Proteomes" id="UP000000442"/>
    </source>
</evidence>
<dbReference type="InterPro" id="IPR030395">
    <property type="entry name" value="GP_PDE_dom"/>
</dbReference>
<dbReference type="Pfam" id="PF03009">
    <property type="entry name" value="GDPD"/>
    <property type="match status" value="1"/>
</dbReference>
<dbReference type="RefSeq" id="WP_015903787.1">
    <property type="nucleotide sequence ID" value="NC_012108.1"/>
</dbReference>
<dbReference type="AlphaFoldDB" id="C0QBY9"/>
<dbReference type="PROSITE" id="PS51704">
    <property type="entry name" value="GP_PDE"/>
    <property type="match status" value="1"/>
</dbReference>
<protein>
    <submittedName>
        <fullName evidence="2">GlpQ1</fullName>
        <ecNumber evidence="2">3.1.4.46</ecNumber>
    </submittedName>
</protein>
<dbReference type="EC" id="3.1.4.46" evidence="2"/>
<dbReference type="KEGG" id="dat:HRM2_19000"/>
<evidence type="ECO:0000313" key="2">
    <source>
        <dbReference type="EMBL" id="ACN15001.1"/>
    </source>
</evidence>
<sequence>MTKNIAHRGARSLAPENTMAAVKRAFDLGADLWETDVSVTKDEALILFHDNSLERTTNATTVFPGRPSYLFTEFTLAEILALSAGSYFEATDPAGEIAAGNVSRQDLDSFKTERVPTLEEALVFTRDNNWQVNLELKDLPGGFNAFPLPQRTLEMIKRIGIGLDQFVISSFNHTWLKQVQALAPMVQVQALLGDLDGEILDFKDYHFETYNLNHTSVDEQTIQDLKLRKKKINLFTVNDTRDMNRFLKAGVDGIITDFPQRLAAILK</sequence>
<dbReference type="PANTHER" id="PTHR46211:SF14">
    <property type="entry name" value="GLYCEROPHOSPHODIESTER PHOSPHODIESTERASE"/>
    <property type="match status" value="1"/>
</dbReference>
<dbReference type="Gene3D" id="3.20.20.190">
    <property type="entry name" value="Phosphatidylinositol (PI) phosphodiesterase"/>
    <property type="match status" value="1"/>
</dbReference>
<keyword evidence="2" id="KW-0378">Hydrolase</keyword>
<accession>C0QBY9</accession>
<dbReference type="InterPro" id="IPR017946">
    <property type="entry name" value="PLC-like_Pdiesterase_TIM-brl"/>
</dbReference>
<gene>
    <name evidence="2" type="primary">glpQ1</name>
    <name evidence="2" type="ordered locus">HRM2_19000</name>
</gene>
<dbReference type="EMBL" id="CP001087">
    <property type="protein sequence ID" value="ACN15001.1"/>
    <property type="molecule type" value="Genomic_DNA"/>
</dbReference>
<dbReference type="eggNOG" id="COG0584">
    <property type="taxonomic scope" value="Bacteria"/>
</dbReference>
<keyword evidence="3" id="KW-1185">Reference proteome</keyword>
<proteinExistence type="predicted"/>
<dbReference type="Proteomes" id="UP000000442">
    <property type="component" value="Chromosome"/>
</dbReference>